<dbReference type="Proteomes" id="UP001054945">
    <property type="component" value="Unassembled WGS sequence"/>
</dbReference>
<dbReference type="Gene3D" id="1.20.5.240">
    <property type="match status" value="5"/>
</dbReference>
<reference evidence="1 2" key="1">
    <citation type="submission" date="2021-06" db="EMBL/GenBank/DDBJ databases">
        <title>Caerostris extrusa draft genome.</title>
        <authorList>
            <person name="Kono N."/>
            <person name="Arakawa K."/>
        </authorList>
    </citation>
    <scope>NUCLEOTIDE SEQUENCE [LARGE SCALE GENOMIC DNA]</scope>
</reference>
<proteinExistence type="predicted"/>
<evidence type="ECO:0000313" key="1">
    <source>
        <dbReference type="EMBL" id="GIY32772.1"/>
    </source>
</evidence>
<dbReference type="AlphaFoldDB" id="A0AAV4SJL4"/>
<accession>A0AAV4SJL4</accession>
<comment type="caution">
    <text evidence="1">The sequence shown here is derived from an EMBL/GenBank/DDBJ whole genome shotgun (WGS) entry which is preliminary data.</text>
</comment>
<gene>
    <name evidence="1" type="primary">AVEN_22878_1</name>
    <name evidence="1" type="ORF">CEXT_484971</name>
</gene>
<organism evidence="1 2">
    <name type="scientific">Caerostris extrusa</name>
    <name type="common">Bark spider</name>
    <name type="synonym">Caerostris bankana</name>
    <dbReference type="NCBI Taxonomy" id="172846"/>
    <lineage>
        <taxon>Eukaryota</taxon>
        <taxon>Metazoa</taxon>
        <taxon>Ecdysozoa</taxon>
        <taxon>Arthropoda</taxon>
        <taxon>Chelicerata</taxon>
        <taxon>Arachnida</taxon>
        <taxon>Araneae</taxon>
        <taxon>Araneomorphae</taxon>
        <taxon>Entelegynae</taxon>
        <taxon>Araneoidea</taxon>
        <taxon>Araneidae</taxon>
        <taxon>Caerostris</taxon>
    </lineage>
</organism>
<sequence length="246" mass="28223">MDLTNGNLHQLLGFKSKILDQENQAGEYIANITHGIHDIYIQCDIVKGSLINNCDSDVIHSFVSKIPHGGGNINLQLKITDKNGAPIGNRKATFVNGGAYYPLFDDEMKEGPIGPPGIGFKLTDNGKQALSEDFIREFQDKVNWVNITGKQALSEHFIREFQDKVNWVNISGKQALSEDFIREFQDKINWGNISEYQKLNEDFIREFKDKVDWVCISKYQKISEDFIREFKDTVNWYCISEYQKLS</sequence>
<evidence type="ECO:0000313" key="2">
    <source>
        <dbReference type="Proteomes" id="UP001054945"/>
    </source>
</evidence>
<name>A0AAV4SJL4_CAEEX</name>
<protein>
    <submittedName>
        <fullName evidence="1">Uncharacterized protein</fullName>
    </submittedName>
</protein>
<dbReference type="EMBL" id="BPLR01009541">
    <property type="protein sequence ID" value="GIY32772.1"/>
    <property type="molecule type" value="Genomic_DNA"/>
</dbReference>
<keyword evidence="2" id="KW-1185">Reference proteome</keyword>